<feature type="region of interest" description="Disordered" evidence="5">
    <location>
        <begin position="604"/>
        <end position="653"/>
    </location>
</feature>
<sequence length="653" mass="69051">MRKASNMIALSAILLAALLAGLSAVYAANLIERRSATEIRHALAAEGITWAGVETDGLQVRLYGTAPTEAIRFRALTITGTVVDAARVIDQMNVTPASPVAPPRFSLELLRNNDGLSMIGLIPGGDQRETIIKSVKKAADGARITDMLDVAEFERPEGWDAALEFGLEAMRLLPRSKISISADQVAVTAISDSPAQKRKLEAALAREAPDGIAAHIDISSPRPVIAPFTLRFVIGPDGARFDACSAHTAEGRERILAAARAAGLPDDAGGCTLGLGVPSPNWAAAVETGIAALARLGGGALTFSDADVTLVALDDAPRSLFDTVTAELEADLPEVFSLHAVLPEPVKLDGSGDPKGPPEFVATLSPEGQTQLRGRVTDEVMRTAAESYARSRFGLGNVYSAMNLDETLPDGWPRRVLTGLEGLAELSNGVVIVQPEFVALRGATGDPEARARIARLFGEKLGEAQNFSIEVAYEERLDPVASMPTPQECVDGINAILAEQKITFAPGSVTLEGDALKVVDRIASALRDCPGVRMEIGGHTDSQGREVMNEQLSQQRAEAVLTALIARRILTTDLTARGYGESVPIAENDTEDGREANRRIEFRLITPKTDAAPEEAAQTDGAEAPDGSQAPETDADTPEEAGAPETETADEQD</sequence>
<evidence type="ECO:0000256" key="1">
    <source>
        <dbReference type="ARBA" id="ARBA00004442"/>
    </source>
</evidence>
<organism evidence="8 9">
    <name type="scientific">Actibacterium naphthalenivorans</name>
    <dbReference type="NCBI Taxonomy" id="1614693"/>
    <lineage>
        <taxon>Bacteria</taxon>
        <taxon>Pseudomonadati</taxon>
        <taxon>Pseudomonadota</taxon>
        <taxon>Alphaproteobacteria</taxon>
        <taxon>Rhodobacterales</taxon>
        <taxon>Roseobacteraceae</taxon>
        <taxon>Actibacterium</taxon>
    </lineage>
</organism>
<gene>
    <name evidence="8" type="ORF">GGR17_002538</name>
</gene>
<dbReference type="Gene3D" id="3.30.1330.60">
    <property type="entry name" value="OmpA-like domain"/>
    <property type="match status" value="1"/>
</dbReference>
<name>A0A840CHJ7_9RHOB</name>
<dbReference type="Pfam" id="PF00691">
    <property type="entry name" value="OmpA"/>
    <property type="match status" value="1"/>
</dbReference>
<dbReference type="PANTHER" id="PTHR30329:SF21">
    <property type="entry name" value="LIPOPROTEIN YIAD-RELATED"/>
    <property type="match status" value="1"/>
</dbReference>
<dbReference type="SUPFAM" id="SSF103088">
    <property type="entry name" value="OmpA-like"/>
    <property type="match status" value="1"/>
</dbReference>
<reference evidence="8" key="1">
    <citation type="submission" date="2020-08" db="EMBL/GenBank/DDBJ databases">
        <title>Genomic Encyclopedia of Type Strains, Phase IV (KMG-IV): sequencing the most valuable type-strain genomes for metagenomic binning, comparative biology and taxonomic classification.</title>
        <authorList>
            <person name="Goeker M."/>
        </authorList>
    </citation>
    <scope>NUCLEOTIDE SEQUENCE [LARGE SCALE GENOMIC DNA]</scope>
    <source>
        <strain evidence="8">DSM 105040</strain>
    </source>
</reference>
<dbReference type="PANTHER" id="PTHR30329">
    <property type="entry name" value="STATOR ELEMENT OF FLAGELLAR MOTOR COMPLEX"/>
    <property type="match status" value="1"/>
</dbReference>
<feature type="signal peptide" evidence="6">
    <location>
        <begin position="1"/>
        <end position="27"/>
    </location>
</feature>
<dbReference type="EMBL" id="JACIEQ010000003">
    <property type="protein sequence ID" value="MBB4022719.1"/>
    <property type="molecule type" value="Genomic_DNA"/>
</dbReference>
<dbReference type="InterPro" id="IPR036737">
    <property type="entry name" value="OmpA-like_sf"/>
</dbReference>
<evidence type="ECO:0000256" key="5">
    <source>
        <dbReference type="SAM" id="MobiDB-lite"/>
    </source>
</evidence>
<dbReference type="PRINTS" id="PR01021">
    <property type="entry name" value="OMPADOMAIN"/>
</dbReference>
<dbReference type="InterPro" id="IPR050330">
    <property type="entry name" value="Bact_OuterMem_StrucFunc"/>
</dbReference>
<evidence type="ECO:0000313" key="8">
    <source>
        <dbReference type="EMBL" id="MBB4022719.1"/>
    </source>
</evidence>
<dbReference type="Pfam" id="PF04972">
    <property type="entry name" value="BON"/>
    <property type="match status" value="1"/>
</dbReference>
<dbReference type="GO" id="GO:0009279">
    <property type="term" value="C:cell outer membrane"/>
    <property type="evidence" value="ECO:0007669"/>
    <property type="project" value="UniProtKB-SubCell"/>
</dbReference>
<feature type="chain" id="PRO_5032709558" evidence="6">
    <location>
        <begin position="28"/>
        <end position="653"/>
    </location>
</feature>
<dbReference type="AlphaFoldDB" id="A0A840CHJ7"/>
<evidence type="ECO:0000256" key="2">
    <source>
        <dbReference type="ARBA" id="ARBA00023136"/>
    </source>
</evidence>
<evidence type="ECO:0000313" key="9">
    <source>
        <dbReference type="Proteomes" id="UP000585681"/>
    </source>
</evidence>
<dbReference type="InterPro" id="IPR006665">
    <property type="entry name" value="OmpA-like"/>
</dbReference>
<dbReference type="Proteomes" id="UP000585681">
    <property type="component" value="Unassembled WGS sequence"/>
</dbReference>
<comment type="caution">
    <text evidence="8">The sequence shown here is derived from an EMBL/GenBank/DDBJ whole genome shotgun (WGS) entry which is preliminary data.</text>
</comment>
<feature type="domain" description="OmpA-like" evidence="7">
    <location>
        <begin position="491"/>
        <end position="608"/>
    </location>
</feature>
<dbReference type="CDD" id="cd07185">
    <property type="entry name" value="OmpA_C-like"/>
    <property type="match status" value="1"/>
</dbReference>
<keyword evidence="6" id="KW-0732">Signal</keyword>
<protein>
    <submittedName>
        <fullName evidence="8">OOP family OmpA-OmpF porin</fullName>
    </submittedName>
</protein>
<dbReference type="InterPro" id="IPR007055">
    <property type="entry name" value="BON_dom"/>
</dbReference>
<evidence type="ECO:0000256" key="4">
    <source>
        <dbReference type="PROSITE-ProRule" id="PRU00473"/>
    </source>
</evidence>
<evidence type="ECO:0000259" key="7">
    <source>
        <dbReference type="PROSITE" id="PS51123"/>
    </source>
</evidence>
<dbReference type="PROSITE" id="PS51123">
    <property type="entry name" value="OMPA_2"/>
    <property type="match status" value="1"/>
</dbReference>
<dbReference type="RefSeq" id="WP_054539874.1">
    <property type="nucleotide sequence ID" value="NZ_JACIEQ010000003.1"/>
</dbReference>
<comment type="subcellular location">
    <subcellularLocation>
        <location evidence="1">Cell outer membrane</location>
    </subcellularLocation>
</comment>
<accession>A0A840CHJ7</accession>
<dbReference type="InterPro" id="IPR006664">
    <property type="entry name" value="OMP_bac"/>
</dbReference>
<evidence type="ECO:0000256" key="3">
    <source>
        <dbReference type="ARBA" id="ARBA00023237"/>
    </source>
</evidence>
<evidence type="ECO:0000256" key="6">
    <source>
        <dbReference type="SAM" id="SignalP"/>
    </source>
</evidence>
<proteinExistence type="predicted"/>
<dbReference type="Gene3D" id="3.40.1520.20">
    <property type="match status" value="2"/>
</dbReference>
<keyword evidence="3" id="KW-0998">Cell outer membrane</keyword>
<keyword evidence="2 4" id="KW-0472">Membrane</keyword>
<keyword evidence="9" id="KW-1185">Reference proteome</keyword>